<dbReference type="KEGG" id="nfa:NFA_36630"/>
<dbReference type="eggNOG" id="ENOG5034AQS">
    <property type="taxonomic scope" value="Bacteria"/>
</dbReference>
<dbReference type="HOGENOM" id="CLU_111106_0_0_11"/>
<dbReference type="STRING" id="247156.NFA_36630"/>
<feature type="transmembrane region" description="Helical" evidence="1">
    <location>
        <begin position="45"/>
        <end position="62"/>
    </location>
</feature>
<evidence type="ECO:0000313" key="3">
    <source>
        <dbReference type="Proteomes" id="UP000006820"/>
    </source>
</evidence>
<name>Q5YTI0_NOCFA</name>
<proteinExistence type="predicted"/>
<dbReference type="AlphaFoldDB" id="Q5YTI0"/>
<reference evidence="2 3" key="1">
    <citation type="journal article" date="2004" name="Proc. Natl. Acad. Sci. U.S.A.">
        <title>The complete genomic sequence of Nocardia farcinica IFM 10152.</title>
        <authorList>
            <person name="Ishikawa J."/>
            <person name="Yamashita A."/>
            <person name="Mikami Y."/>
            <person name="Hoshino Y."/>
            <person name="Kurita H."/>
            <person name="Hotta K."/>
            <person name="Shiba T."/>
            <person name="Hattori M."/>
        </authorList>
    </citation>
    <scope>NUCLEOTIDE SEQUENCE [LARGE SCALE GENOMIC DNA]</scope>
    <source>
        <strain evidence="2 3">IFM 10152</strain>
    </source>
</reference>
<keyword evidence="3" id="KW-1185">Reference proteome</keyword>
<feature type="transmembrane region" description="Helical" evidence="1">
    <location>
        <begin position="68"/>
        <end position="87"/>
    </location>
</feature>
<keyword evidence="1" id="KW-0472">Membrane</keyword>
<organism evidence="2 3">
    <name type="scientific">Nocardia farcinica (strain IFM 10152)</name>
    <dbReference type="NCBI Taxonomy" id="247156"/>
    <lineage>
        <taxon>Bacteria</taxon>
        <taxon>Bacillati</taxon>
        <taxon>Actinomycetota</taxon>
        <taxon>Actinomycetes</taxon>
        <taxon>Mycobacteriales</taxon>
        <taxon>Nocardiaceae</taxon>
        <taxon>Nocardia</taxon>
    </lineage>
</organism>
<sequence length="229" mass="24349">MRTTGAVACAKRWNVDPNADRAEPDRPVGLDLVAPETYVPMLRKLALAAVGVGLGAGLLAAVLVAWPIALAIGLVVAVPTVCYALALGRRRIWLSGKTVHARLLVGERRLEVAAASGVELLVFPGRLSRVALRLTEGGQTQLIPLAMYTDGGSGRELHLLGLRRLADALAAGESAAAVAVSDLLIRQLRTEARDAGLEERPLYRAVRLARAKDYVSPVVLTDREVAELT</sequence>
<gene>
    <name evidence="2" type="ordered locus">NFA_36630</name>
</gene>
<dbReference type="GeneID" id="61134356"/>
<protein>
    <submittedName>
        <fullName evidence="2">Uncharacterized protein</fullName>
    </submittedName>
</protein>
<evidence type="ECO:0000313" key="2">
    <source>
        <dbReference type="EMBL" id="BAD58511.1"/>
    </source>
</evidence>
<keyword evidence="1" id="KW-1133">Transmembrane helix</keyword>
<keyword evidence="1" id="KW-0812">Transmembrane</keyword>
<dbReference type="RefSeq" id="WP_011210196.1">
    <property type="nucleotide sequence ID" value="NC_006361.1"/>
</dbReference>
<evidence type="ECO:0000256" key="1">
    <source>
        <dbReference type="SAM" id="Phobius"/>
    </source>
</evidence>
<accession>Q5YTI0</accession>
<dbReference type="Proteomes" id="UP000006820">
    <property type="component" value="Chromosome"/>
</dbReference>
<dbReference type="EMBL" id="AP006618">
    <property type="protein sequence ID" value="BAD58511.1"/>
    <property type="molecule type" value="Genomic_DNA"/>
</dbReference>